<accession>A0A9P6ZMM4</accession>
<feature type="compositionally biased region" description="Basic and acidic residues" evidence="1">
    <location>
        <begin position="385"/>
        <end position="396"/>
    </location>
</feature>
<feature type="region of interest" description="Disordered" evidence="1">
    <location>
        <begin position="267"/>
        <end position="310"/>
    </location>
</feature>
<protein>
    <submittedName>
        <fullName evidence="2">Uncharacterized protein</fullName>
    </submittedName>
</protein>
<sequence length="402" mass="43922">MFEEICLVCSKHLRDDGRAYCSDECENSDMYNSPSISSASSALSSPYIDFTPGGEVPPLMPSALGTALSSNFQKRGRYSVSSSSTSSTSWSLFTDAEEEGYASVGIDDEVAYEGDGLESGVSGDGFARSAGFLHPCKSSGLSYTRQPSATNNRSTIPLLHRRTSSTSSSGFGQVHSSAEDDADSISDVPFHEKPSEREREHNKLTVTSKYKKSRNRASLPAYFSLLQVSSPQRSSPPLSTSSGNTINRASPPTPKLASLLAISGIRPVTEVTPRGRRHDTSSRSNSRSRVRQQTLVPGPRERQDSRSSVEQVFDWTCAPLPRGRPSVRRNSSPLPKMVSSIQQFEETPFVNSIDETHERRGRFKRNELSGPSSRDAPGYGNGRSGLRERVRERQRGVDVGLL</sequence>
<name>A0A9P6ZMM4_9AGAM</name>
<evidence type="ECO:0000256" key="1">
    <source>
        <dbReference type="SAM" id="MobiDB-lite"/>
    </source>
</evidence>
<feature type="region of interest" description="Disordered" evidence="1">
    <location>
        <begin position="228"/>
        <end position="254"/>
    </location>
</feature>
<dbReference type="EMBL" id="JABBWD010000065">
    <property type="protein sequence ID" value="KAG1770383.1"/>
    <property type="molecule type" value="Genomic_DNA"/>
</dbReference>
<feature type="compositionally biased region" description="Polar residues" evidence="1">
    <location>
        <begin position="228"/>
        <end position="250"/>
    </location>
</feature>
<feature type="region of interest" description="Disordered" evidence="1">
    <location>
        <begin position="348"/>
        <end position="402"/>
    </location>
</feature>
<organism evidence="2 3">
    <name type="scientific">Suillus placidus</name>
    <dbReference type="NCBI Taxonomy" id="48579"/>
    <lineage>
        <taxon>Eukaryota</taxon>
        <taxon>Fungi</taxon>
        <taxon>Dikarya</taxon>
        <taxon>Basidiomycota</taxon>
        <taxon>Agaricomycotina</taxon>
        <taxon>Agaricomycetes</taxon>
        <taxon>Agaricomycetidae</taxon>
        <taxon>Boletales</taxon>
        <taxon>Suillineae</taxon>
        <taxon>Suillaceae</taxon>
        <taxon>Suillus</taxon>
    </lineage>
</organism>
<proteinExistence type="predicted"/>
<dbReference type="OrthoDB" id="2984747at2759"/>
<gene>
    <name evidence="2" type="ORF">EV702DRAFT_978142</name>
</gene>
<evidence type="ECO:0000313" key="3">
    <source>
        <dbReference type="Proteomes" id="UP000714275"/>
    </source>
</evidence>
<feature type="compositionally biased region" description="Basic and acidic residues" evidence="1">
    <location>
        <begin position="189"/>
        <end position="203"/>
    </location>
</feature>
<feature type="compositionally biased region" description="Polar residues" evidence="1">
    <location>
        <begin position="141"/>
        <end position="155"/>
    </location>
</feature>
<keyword evidence="3" id="KW-1185">Reference proteome</keyword>
<dbReference type="AlphaFoldDB" id="A0A9P6ZMM4"/>
<feature type="region of interest" description="Disordered" evidence="1">
    <location>
        <begin position="141"/>
        <end position="212"/>
    </location>
</feature>
<evidence type="ECO:0000313" key="2">
    <source>
        <dbReference type="EMBL" id="KAG1770383.1"/>
    </source>
</evidence>
<reference evidence="2" key="1">
    <citation type="journal article" date="2020" name="New Phytol.">
        <title>Comparative genomics reveals dynamic genome evolution in host specialist ectomycorrhizal fungi.</title>
        <authorList>
            <person name="Lofgren L.A."/>
            <person name="Nguyen N.H."/>
            <person name="Vilgalys R."/>
            <person name="Ruytinx J."/>
            <person name="Liao H.L."/>
            <person name="Branco S."/>
            <person name="Kuo A."/>
            <person name="LaButti K."/>
            <person name="Lipzen A."/>
            <person name="Andreopoulos W."/>
            <person name="Pangilinan J."/>
            <person name="Riley R."/>
            <person name="Hundley H."/>
            <person name="Na H."/>
            <person name="Barry K."/>
            <person name="Grigoriev I.V."/>
            <person name="Stajich J.E."/>
            <person name="Kennedy P.G."/>
        </authorList>
    </citation>
    <scope>NUCLEOTIDE SEQUENCE</scope>
    <source>
        <strain evidence="2">DOB743</strain>
    </source>
</reference>
<comment type="caution">
    <text evidence="2">The sequence shown here is derived from an EMBL/GenBank/DDBJ whole genome shotgun (WGS) entry which is preliminary data.</text>
</comment>
<dbReference type="Proteomes" id="UP000714275">
    <property type="component" value="Unassembled WGS sequence"/>
</dbReference>